<name>A0ABV7ZZ53_9GAMM</name>
<evidence type="ECO:0000313" key="2">
    <source>
        <dbReference type="Proteomes" id="UP001595617"/>
    </source>
</evidence>
<comment type="caution">
    <text evidence="1">The sequence shown here is derived from an EMBL/GenBank/DDBJ whole genome shotgun (WGS) entry which is preliminary data.</text>
</comment>
<dbReference type="EMBL" id="JBHRYR010000004">
    <property type="protein sequence ID" value="MFC3853797.1"/>
    <property type="molecule type" value="Genomic_DNA"/>
</dbReference>
<proteinExistence type="predicted"/>
<keyword evidence="2" id="KW-1185">Reference proteome</keyword>
<dbReference type="InterPro" id="IPR018772">
    <property type="entry name" value="Transcription_activator_HlyU"/>
</dbReference>
<dbReference type="Proteomes" id="UP001595617">
    <property type="component" value="Unassembled WGS sequence"/>
</dbReference>
<dbReference type="Pfam" id="PF10115">
    <property type="entry name" value="HlyU"/>
    <property type="match status" value="1"/>
</dbReference>
<protein>
    <submittedName>
        <fullName evidence="1">HlyU family transcriptional regulator</fullName>
    </submittedName>
</protein>
<gene>
    <name evidence="1" type="ORF">ACFOOG_13215</name>
</gene>
<reference evidence="2" key="1">
    <citation type="journal article" date="2019" name="Int. J. Syst. Evol. Microbiol.">
        <title>The Global Catalogue of Microorganisms (GCM) 10K type strain sequencing project: providing services to taxonomists for standard genome sequencing and annotation.</title>
        <authorList>
            <consortium name="The Broad Institute Genomics Platform"/>
            <consortium name="The Broad Institute Genome Sequencing Center for Infectious Disease"/>
            <person name="Wu L."/>
            <person name="Ma J."/>
        </authorList>
    </citation>
    <scope>NUCLEOTIDE SEQUENCE [LARGE SCALE GENOMIC DNA]</scope>
    <source>
        <strain evidence="2">IBRC 10765</strain>
    </source>
</reference>
<organism evidence="1 2">
    <name type="scientific">Saccharospirillum mangrovi</name>
    <dbReference type="NCBI Taxonomy" id="2161747"/>
    <lineage>
        <taxon>Bacteria</taxon>
        <taxon>Pseudomonadati</taxon>
        <taxon>Pseudomonadota</taxon>
        <taxon>Gammaproteobacteria</taxon>
        <taxon>Oceanospirillales</taxon>
        <taxon>Saccharospirillaceae</taxon>
        <taxon>Saccharospirillum</taxon>
    </lineage>
</organism>
<evidence type="ECO:0000313" key="1">
    <source>
        <dbReference type="EMBL" id="MFC3853797.1"/>
    </source>
</evidence>
<sequence>MFGWLKSAFTSAPQNKAAQVQEEEEYKGYRIQFAPEPVGGQFRIAAHIQKVGDDTRTHHLIRADLLPDMDTAIVHTRLKARQAIDQLGDRLFN</sequence>
<accession>A0ABV7ZZ53</accession>
<dbReference type="RefSeq" id="WP_380697355.1">
    <property type="nucleotide sequence ID" value="NZ_JBHRYR010000004.1"/>
</dbReference>